<evidence type="ECO:0000256" key="1">
    <source>
        <dbReference type="SAM" id="Phobius"/>
    </source>
</evidence>
<keyword evidence="1" id="KW-0472">Membrane</keyword>
<proteinExistence type="predicted"/>
<organism evidence="2 3">
    <name type="scientific">Rhododendron griersonianum</name>
    <dbReference type="NCBI Taxonomy" id="479676"/>
    <lineage>
        <taxon>Eukaryota</taxon>
        <taxon>Viridiplantae</taxon>
        <taxon>Streptophyta</taxon>
        <taxon>Embryophyta</taxon>
        <taxon>Tracheophyta</taxon>
        <taxon>Spermatophyta</taxon>
        <taxon>Magnoliopsida</taxon>
        <taxon>eudicotyledons</taxon>
        <taxon>Gunneridae</taxon>
        <taxon>Pentapetalae</taxon>
        <taxon>asterids</taxon>
        <taxon>Ericales</taxon>
        <taxon>Ericaceae</taxon>
        <taxon>Ericoideae</taxon>
        <taxon>Rhodoreae</taxon>
        <taxon>Rhododendron</taxon>
    </lineage>
</organism>
<evidence type="ECO:0000313" key="2">
    <source>
        <dbReference type="EMBL" id="KAG5559948.1"/>
    </source>
</evidence>
<dbReference type="EMBL" id="JACTNZ010000002">
    <property type="protein sequence ID" value="KAG5559948.1"/>
    <property type="molecule type" value="Genomic_DNA"/>
</dbReference>
<evidence type="ECO:0000313" key="3">
    <source>
        <dbReference type="Proteomes" id="UP000823749"/>
    </source>
</evidence>
<keyword evidence="3" id="KW-1185">Reference proteome</keyword>
<keyword evidence="1" id="KW-0812">Transmembrane</keyword>
<reference evidence="2" key="1">
    <citation type="submission" date="2020-08" db="EMBL/GenBank/DDBJ databases">
        <title>Plant Genome Project.</title>
        <authorList>
            <person name="Zhang R.-G."/>
        </authorList>
    </citation>
    <scope>NUCLEOTIDE SEQUENCE</scope>
    <source>
        <strain evidence="2">WSP0</strain>
        <tissue evidence="2">Leaf</tissue>
    </source>
</reference>
<dbReference type="AlphaFoldDB" id="A0AAV6L4E4"/>
<protein>
    <submittedName>
        <fullName evidence="2">Uncharacterized protein</fullName>
    </submittedName>
</protein>
<comment type="caution">
    <text evidence="2">The sequence shown here is derived from an EMBL/GenBank/DDBJ whole genome shotgun (WGS) entry which is preliminary data.</text>
</comment>
<name>A0AAV6L4E4_9ERIC</name>
<sequence length="164" mass="18571">MYDLSKFCSYNTVLVDHSDPSDWAKSCGIKQFLLISSAGIYKAIEPKLKMIRKLGGELAKWRSQQTRPYFLDKPHVLVAIIFPLTFPASSEVKAKYYELRASILRKLLKDAKAELEQRKKGKGKEKVGDLALCSLSYFLFCCLMTCAMLMATHLMKSESSALVF</sequence>
<feature type="transmembrane region" description="Helical" evidence="1">
    <location>
        <begin position="127"/>
        <end position="151"/>
    </location>
</feature>
<accession>A0AAV6L4E4</accession>
<dbReference type="Proteomes" id="UP000823749">
    <property type="component" value="Chromosome 2"/>
</dbReference>
<keyword evidence="1" id="KW-1133">Transmembrane helix</keyword>
<gene>
    <name evidence="2" type="ORF">RHGRI_003295</name>
</gene>